<dbReference type="EMBL" id="SLXK01000012">
    <property type="protein sequence ID" value="TCP29094.1"/>
    <property type="molecule type" value="Genomic_DNA"/>
</dbReference>
<reference evidence="3 4" key="1">
    <citation type="submission" date="2019-03" db="EMBL/GenBank/DDBJ databases">
        <title>Genomic Encyclopedia of Type Strains, Phase IV (KMG-IV): sequencing the most valuable type-strain genomes for metagenomic binning, comparative biology and taxonomic classification.</title>
        <authorList>
            <person name="Goeker M."/>
        </authorList>
    </citation>
    <scope>NUCLEOTIDE SEQUENCE [LARGE SCALE GENOMIC DNA]</scope>
    <source>
        <strain evidence="3 4">DSM 19377</strain>
    </source>
</reference>
<feature type="coiled-coil region" evidence="2">
    <location>
        <begin position="44"/>
        <end position="85"/>
    </location>
</feature>
<dbReference type="PANTHER" id="PTHR37313:SF2">
    <property type="entry name" value="UPF0749 PROTEIN YLXX"/>
    <property type="match status" value="1"/>
</dbReference>
<proteinExistence type="inferred from homology"/>
<dbReference type="Pfam" id="PF05949">
    <property type="entry name" value="DUF881"/>
    <property type="match status" value="1"/>
</dbReference>
<evidence type="ECO:0000256" key="1">
    <source>
        <dbReference type="ARBA" id="ARBA00009108"/>
    </source>
</evidence>
<comment type="similarity">
    <text evidence="1">Belongs to the UPF0749 family.</text>
</comment>
<dbReference type="PANTHER" id="PTHR37313">
    <property type="entry name" value="UPF0749 PROTEIN RV1825"/>
    <property type="match status" value="1"/>
</dbReference>
<dbReference type="InterPro" id="IPR010273">
    <property type="entry name" value="DUF881"/>
</dbReference>
<evidence type="ECO:0000256" key="2">
    <source>
        <dbReference type="SAM" id="Coils"/>
    </source>
</evidence>
<accession>A0A4R2P4T9</accession>
<keyword evidence="4" id="KW-1185">Reference proteome</keyword>
<evidence type="ECO:0000313" key="4">
    <source>
        <dbReference type="Proteomes" id="UP000295416"/>
    </source>
</evidence>
<dbReference type="Proteomes" id="UP000295416">
    <property type="component" value="Unassembled WGS sequence"/>
</dbReference>
<gene>
    <name evidence="3" type="ORF">EV207_11216</name>
</gene>
<dbReference type="OrthoDB" id="9776196at2"/>
<organism evidence="3 4">
    <name type="scientific">Scopulibacillus darangshiensis</name>
    <dbReference type="NCBI Taxonomy" id="442528"/>
    <lineage>
        <taxon>Bacteria</taxon>
        <taxon>Bacillati</taxon>
        <taxon>Bacillota</taxon>
        <taxon>Bacilli</taxon>
        <taxon>Bacillales</taxon>
        <taxon>Sporolactobacillaceae</taxon>
        <taxon>Scopulibacillus</taxon>
    </lineage>
</organism>
<name>A0A4R2P4T9_9BACL</name>
<dbReference type="RefSeq" id="WP_132745991.1">
    <property type="nucleotide sequence ID" value="NZ_SLXK01000012.1"/>
</dbReference>
<protein>
    <submittedName>
        <fullName evidence="3">Uncharacterized protein YlxW (UPF0749 family)</fullName>
    </submittedName>
</protein>
<keyword evidence="2" id="KW-0175">Coiled coil</keyword>
<dbReference type="AlphaFoldDB" id="A0A4R2P4T9"/>
<evidence type="ECO:0000313" key="3">
    <source>
        <dbReference type="EMBL" id="TCP29094.1"/>
    </source>
</evidence>
<comment type="caution">
    <text evidence="3">The sequence shown here is derived from an EMBL/GenBank/DDBJ whole genome shotgun (WGS) entry which is preliminary data.</text>
</comment>
<sequence>MKKNSVLFSVVLLVTGFILAYSFQYVNEKRDSSAHKSDEQWKREHQLRNKLIHEQEANRDLENKLVKMRDKVQTHEKKVAAQKKNAVHLVEQLNKYRMIVGTRKVAGEGISVTLSDGNYVTNGDNPNNYIVHQQDIQEVIYELLAAGAEAVAINGKRITTHSYIECVGPVVKVDGKRFTAPFIVSAIGDPKLLDGGLKMNGNTVDQLEARGIDVMVKREKTIVLDPLI</sequence>
<dbReference type="Gene3D" id="3.30.70.1880">
    <property type="entry name" value="Protein of unknown function DUF881"/>
    <property type="match status" value="1"/>
</dbReference>